<comment type="caution">
    <text evidence="1">The sequence shown here is derived from an EMBL/GenBank/DDBJ whole genome shotgun (WGS) entry which is preliminary data.</text>
</comment>
<reference evidence="2" key="1">
    <citation type="submission" date="2017-03" db="EMBL/GenBank/DDBJ databases">
        <title>Phytopthora megakarya and P. palmivora, two closely related causual agents of cacao black pod achieved similar genome size and gene model numbers by different mechanisms.</title>
        <authorList>
            <person name="Ali S."/>
            <person name="Shao J."/>
            <person name="Larry D.J."/>
            <person name="Kronmiller B."/>
            <person name="Shen D."/>
            <person name="Strem M.D."/>
            <person name="Melnick R.L."/>
            <person name="Guiltinan M.J."/>
            <person name="Tyler B.M."/>
            <person name="Meinhardt L.W."/>
            <person name="Bailey B.A."/>
        </authorList>
    </citation>
    <scope>NUCLEOTIDE SEQUENCE [LARGE SCALE GENOMIC DNA]</scope>
    <source>
        <strain evidence="2">zdho120</strain>
    </source>
</reference>
<evidence type="ECO:0000313" key="1">
    <source>
        <dbReference type="EMBL" id="OWY96579.1"/>
    </source>
</evidence>
<evidence type="ECO:0000313" key="2">
    <source>
        <dbReference type="Proteomes" id="UP000198211"/>
    </source>
</evidence>
<sequence>MFLRILPKTPPKTIMKWVTGTSKRKTIKNEDADNDVEILSGGGSQPLLRLSPDGQRQIRSKVYTPQTDLKGLFYRDMDDDAEPPRSDVDLSKLLPTDAKLSDVRLDMLEL</sequence>
<gene>
    <name evidence="1" type="ORF">PHMEG_00033123</name>
</gene>
<organism evidence="1 2">
    <name type="scientific">Phytophthora megakarya</name>
    <dbReference type="NCBI Taxonomy" id="4795"/>
    <lineage>
        <taxon>Eukaryota</taxon>
        <taxon>Sar</taxon>
        <taxon>Stramenopiles</taxon>
        <taxon>Oomycota</taxon>
        <taxon>Peronosporomycetes</taxon>
        <taxon>Peronosporales</taxon>
        <taxon>Peronosporaceae</taxon>
        <taxon>Phytophthora</taxon>
    </lineage>
</organism>
<keyword evidence="2" id="KW-1185">Reference proteome</keyword>
<dbReference type="AlphaFoldDB" id="A0A225UWI0"/>
<dbReference type="EMBL" id="NBNE01011453">
    <property type="protein sequence ID" value="OWY96579.1"/>
    <property type="molecule type" value="Genomic_DNA"/>
</dbReference>
<dbReference type="Proteomes" id="UP000198211">
    <property type="component" value="Unassembled WGS sequence"/>
</dbReference>
<name>A0A225UWI0_9STRA</name>
<proteinExistence type="predicted"/>
<accession>A0A225UWI0</accession>
<protein>
    <submittedName>
        <fullName evidence="1">Uncharacterized protein</fullName>
    </submittedName>
</protein>